<feature type="region of interest" description="Disordered" evidence="1">
    <location>
        <begin position="43"/>
        <end position="69"/>
    </location>
</feature>
<sequence>MRGRLPRWPRRQARSTPKGPRTIRHEPTFPLLDLLDRTAPQSRRGRLGADHRAGHWHTRQQRTAQPRCRRSTVMTVIDTGLVDHERSWHELRAERFRQLSRPDSPLAQTGLYWLTESPLRFPEVPGQWSVQDDQLLGYADEGDSLRRPVSQELITGTIRQSVGEAGSVIIAEYGRLDETARRIELIKRTASLALRVYDPQAVSRTAFRGVPAFAFDPGWVIRAEFRRFGTPRTITVAGAQPGLRHRQEAIGEVSFRRGGVEHRLTVVTGARTSILFSDVTSGAETAPWRVLPVVVGDDGSEVVLDFNQAVDLPYAFNNFGTCPQPLAENRMDLAVTAGEQAPYPVDLDQPVSTTSLDSTAVHAA</sequence>
<dbReference type="KEGG" id="mik:FOE78_18380"/>
<feature type="region of interest" description="Disordered" evidence="1">
    <location>
        <begin position="1"/>
        <end position="25"/>
    </location>
</feature>
<dbReference type="InterPro" id="IPR012467">
    <property type="entry name" value="DUF1684"/>
</dbReference>
<dbReference type="OrthoDB" id="5493262at2"/>
<feature type="region of interest" description="Disordered" evidence="1">
    <location>
        <begin position="344"/>
        <end position="364"/>
    </location>
</feature>
<dbReference type="Proteomes" id="UP000319263">
    <property type="component" value="Chromosome"/>
</dbReference>
<feature type="compositionally biased region" description="Basic residues" evidence="1">
    <location>
        <begin position="1"/>
        <end position="13"/>
    </location>
</feature>
<evidence type="ECO:0000313" key="2">
    <source>
        <dbReference type="EMBL" id="QDP97614.1"/>
    </source>
</evidence>
<reference evidence="2 3" key="1">
    <citation type="submission" date="2019-07" db="EMBL/GenBank/DDBJ databases">
        <title>Microlunatus dokdonensis sp. nov. isolated from the rhizospheric soil of the wild plant Elymus tsukushiensis.</title>
        <authorList>
            <person name="Ghim S.-Y."/>
            <person name="Hwang Y.-J."/>
            <person name="Son J.-S."/>
            <person name="Shin J.-H."/>
        </authorList>
    </citation>
    <scope>NUCLEOTIDE SEQUENCE [LARGE SCALE GENOMIC DNA]</scope>
    <source>
        <strain evidence="2 3">KUDC0627</strain>
    </source>
</reference>
<evidence type="ECO:0000313" key="3">
    <source>
        <dbReference type="Proteomes" id="UP000319263"/>
    </source>
</evidence>
<dbReference type="PANTHER" id="PTHR41913:SF1">
    <property type="entry name" value="DUF1684 DOMAIN-CONTAINING PROTEIN"/>
    <property type="match status" value="1"/>
</dbReference>
<protein>
    <submittedName>
        <fullName evidence="2">DUF1684 domain-containing protein</fullName>
    </submittedName>
</protein>
<organism evidence="2 3">
    <name type="scientific">Microlunatus elymi</name>
    <dbReference type="NCBI Taxonomy" id="2596828"/>
    <lineage>
        <taxon>Bacteria</taxon>
        <taxon>Bacillati</taxon>
        <taxon>Actinomycetota</taxon>
        <taxon>Actinomycetes</taxon>
        <taxon>Propionibacteriales</taxon>
        <taxon>Propionibacteriaceae</taxon>
        <taxon>Microlunatus</taxon>
    </lineage>
</organism>
<accession>A0A516Q2F3</accession>
<name>A0A516Q2F3_9ACTN</name>
<dbReference type="Pfam" id="PF07920">
    <property type="entry name" value="DUF1684"/>
    <property type="match status" value="1"/>
</dbReference>
<dbReference type="PANTHER" id="PTHR41913">
    <property type="entry name" value="DUF1684 DOMAIN-CONTAINING PROTEIN"/>
    <property type="match status" value="1"/>
</dbReference>
<gene>
    <name evidence="2" type="ORF">FOE78_18380</name>
</gene>
<proteinExistence type="predicted"/>
<keyword evidence="3" id="KW-1185">Reference proteome</keyword>
<evidence type="ECO:0000256" key="1">
    <source>
        <dbReference type="SAM" id="MobiDB-lite"/>
    </source>
</evidence>
<dbReference type="EMBL" id="CP041692">
    <property type="protein sequence ID" value="QDP97614.1"/>
    <property type="molecule type" value="Genomic_DNA"/>
</dbReference>
<dbReference type="AlphaFoldDB" id="A0A516Q2F3"/>